<evidence type="ECO:0000313" key="1">
    <source>
        <dbReference type="EMBL" id="MCJ0743385.1"/>
    </source>
</evidence>
<dbReference type="InterPro" id="IPR008323">
    <property type="entry name" value="UCP033563"/>
</dbReference>
<dbReference type="PANTHER" id="PTHR36454">
    <property type="entry name" value="LMO2823 PROTEIN"/>
    <property type="match status" value="1"/>
</dbReference>
<proteinExistence type="predicted"/>
<comment type="caution">
    <text evidence="1">The sequence shown here is derived from an EMBL/GenBank/DDBJ whole genome shotgun (WGS) entry which is preliminary data.</text>
</comment>
<keyword evidence="2" id="KW-1185">Reference proteome</keyword>
<dbReference type="PIRSF" id="PIRSF033563">
    <property type="entry name" value="UCP033563"/>
    <property type="match status" value="1"/>
</dbReference>
<dbReference type="PANTHER" id="PTHR36454:SF1">
    <property type="entry name" value="DUF1015 DOMAIN-CONTAINING PROTEIN"/>
    <property type="match status" value="1"/>
</dbReference>
<name>A0ABS9ZYL5_9SPHI</name>
<evidence type="ECO:0000313" key="2">
    <source>
        <dbReference type="Proteomes" id="UP001165460"/>
    </source>
</evidence>
<gene>
    <name evidence="1" type="ORF">MMF97_11725</name>
</gene>
<dbReference type="EMBL" id="JALGBH010000002">
    <property type="protein sequence ID" value="MCJ0743385.1"/>
    <property type="molecule type" value="Genomic_DNA"/>
</dbReference>
<reference evidence="1" key="1">
    <citation type="submission" date="2022-03" db="EMBL/GenBank/DDBJ databases">
        <authorList>
            <person name="Woo C.Y."/>
        </authorList>
    </citation>
    <scope>NUCLEOTIDE SEQUENCE</scope>
    <source>
        <strain evidence="1">CYS-01</strain>
    </source>
</reference>
<sequence>MPVIKAFKALKPSQTLLTRVVTRPLDDYSTGQAKLILSENEHNFLHLISPELDHLYLRGSRTELVYKKITENLEQFIDNGTLIFEEKPAIYIYQVEHNGIKQTGIWTLTDIEEYFKGNIKKHENTVERREKALAEYIQQSNLDANPVLITYPKNQVINNLINNYLLKSPDIDFTFNDLSIHKIWVVTDNADVALFIKTFADIDQVYIADGHHRAASMAKMCRQKRIINGESKTADYNYFSTVYMDTEEVKILPFYRLVRDLADLTEKEFIHQITKHFSIEKLRNYSQPQQLHEMNMYLPSGWYKLKVKPEFIINDPVNSLDVSILQELILAPILKINDPRTDARLTFEGGRADIEHLIKQVDNGIQAVLFSLPPITAQQVIDVADAGLVMPPKSTFIEPKFLVGLLTNYFRH</sequence>
<dbReference type="Proteomes" id="UP001165460">
    <property type="component" value="Unassembled WGS sequence"/>
</dbReference>
<accession>A0ABS9ZYL5</accession>
<dbReference type="RefSeq" id="WP_243362545.1">
    <property type="nucleotide sequence ID" value="NZ_JALGBH010000002.1"/>
</dbReference>
<protein>
    <submittedName>
        <fullName evidence="1">DUF1015 domain-containing protein</fullName>
    </submittedName>
</protein>
<dbReference type="Pfam" id="PF06245">
    <property type="entry name" value="DUF1015"/>
    <property type="match status" value="1"/>
</dbReference>
<organism evidence="1 2">
    <name type="scientific">Pedobacter montanisoli</name>
    <dbReference type="NCBI Taxonomy" id="2923277"/>
    <lineage>
        <taxon>Bacteria</taxon>
        <taxon>Pseudomonadati</taxon>
        <taxon>Bacteroidota</taxon>
        <taxon>Sphingobacteriia</taxon>
        <taxon>Sphingobacteriales</taxon>
        <taxon>Sphingobacteriaceae</taxon>
        <taxon>Pedobacter</taxon>
    </lineage>
</organism>